<dbReference type="PANTHER" id="PTHR12029:SF11">
    <property type="entry name" value="METHYLTRANSFERASE TARBP1-RELATED"/>
    <property type="match status" value="1"/>
</dbReference>
<keyword evidence="1" id="KW-0489">Methyltransferase</keyword>
<feature type="domain" description="tRNA/rRNA methyltransferase SpoU type" evidence="3">
    <location>
        <begin position="1283"/>
        <end position="1415"/>
    </location>
</feature>
<dbReference type="Pfam" id="PF00588">
    <property type="entry name" value="SpoU_methylase"/>
    <property type="match status" value="1"/>
</dbReference>
<dbReference type="CDD" id="cd18091">
    <property type="entry name" value="SpoU-like_TRM3-like"/>
    <property type="match status" value="1"/>
</dbReference>
<organism evidence="4 5">
    <name type="scientific">Peronospora belbahrii</name>
    <dbReference type="NCBI Taxonomy" id="622444"/>
    <lineage>
        <taxon>Eukaryota</taxon>
        <taxon>Sar</taxon>
        <taxon>Stramenopiles</taxon>
        <taxon>Oomycota</taxon>
        <taxon>Peronosporomycetes</taxon>
        <taxon>Peronosporales</taxon>
        <taxon>Peronosporaceae</taxon>
        <taxon>Peronospora</taxon>
    </lineage>
</organism>
<keyword evidence="2" id="KW-0808">Transferase</keyword>
<evidence type="ECO:0000256" key="1">
    <source>
        <dbReference type="ARBA" id="ARBA00022603"/>
    </source>
</evidence>
<dbReference type="InterPro" id="IPR045330">
    <property type="entry name" value="TRM3/TARBP1"/>
</dbReference>
<proteinExistence type="predicted"/>
<sequence>MLLQYQVKTFEDKCMEICIDAITKWQEEAQLLRALALHIVPILMEIQCDIVTRTKKCVKLLEMVGNVWKKPSDRDNIVSYYELLYVVCIVIPKAPRELIGDVKLQTFVCFALQHKDALLRKQGLHVLKMAFSHCALVSKPQKLHLLERRQEEEWLDTWQTFLTASDVIQMHHEQHLIEQVWPHIAGLLTKYLIVIQNVLEPQLQEKSDQWPVRLTFDWMQSLLMRLFAHDNPVVKRLFISNFMETCVGALQVWEGQMSVCKNVDRDTSFACTSAFQRFVLDYLLRACNDPVLFKHAHRTRFQTLVADFLVSFLVFQLAEYDQVHVLDEFVAAVNEAIFGEASNSHSPDALLSMLQVFQFPRLKCAASSAPPKMLLSEAAVDQLRFLVDVHAMQSFSQATRTKMLRALSHALAGGFISASTLSLSALARVHCVFPVYSLIADDGEIMLQLLAWMKAPTAIGKSSSALTALTSALQAYLNCEAKGNSEGALLSPPQLSRLLLFTAEVIRDSNAQPTDKHLGHQSNVKVVIRTPLSALLPTSLDFELHSTLLVLFVAKFEEQIQELLDSCASLSSQSFTFVFQCKDFYSGKVNCSYLFRSNMKVVRLWLDKVPSPTDIDVLECGDHEREDAMKLVESAAFLLSRMSTHKMNTTGELNEMSALNAVCEELKRIVAATANHSLYDLALATKCLSIIGSNATAVDSLPAFENERILPLLLALDTSRRYSGKLDAKCAIGLATNKWVLHCNVMRSSSFIDTKLLKTTYDACVEALPTAGMDPLALSQMVNVLSLTLSQLASPLANCPNVIEQLDGLFEGIWMAYTDSKAKPDSLTRAVITCVFQPAFLLRHELKGTMKHWIAKFIHFGSRHRPNVIFHLACRLCQTWRAQPASALSFADELVELLLYKEPVIDEKEQLSPDTCTPFQWFQGSIPISYSNAKTAAIESHAKDRFVRLVVPNFLADVVVDGSAFTTDTQNLMDALFFRLIELNVTPEWQKQHMLNSNGFGKKLRSWQALCIVSAHVTKSQLTTLLPKLKAAFAVPQLPSVRYYMELFGMRMAIKYSLGASVLIVSAYLVHHKLDDIDLDVDYGELLETMLPWLNSSHGHTRVLTQYLLAKVLPRHIHQLQYSSGNTPGLRFLEGTVRYLSNNKECKRMMRRQARQLEDFRPDYESSLLGMLCSGFINEFGELLPRDESLRFSEQLKTAMNELYAQYQIENFAPAPSQSNTSTSETGTARGAHTVQRKIDTMTMLLQDSALPTAMRANFDAAQRGGTLNARQRLRQPIIMCASLVDKIPNLAGLARTCEIFNAQKLIVPNLRATEQDVTFATVSATAHKWMPLEEVRPQGDDLREALLRWKSEGYTIVAVEQTGSSVSLAKYMLPRKMVLVLGREKEGISVDILQLVDVCVEIPQFGLVRSLNVHEKGHWTSYASSISLNCFITQLRQHI</sequence>
<dbReference type="InterPro" id="IPR029028">
    <property type="entry name" value="Alpha/beta_knot_MTases"/>
</dbReference>
<evidence type="ECO:0000256" key="2">
    <source>
        <dbReference type="ARBA" id="ARBA00022679"/>
    </source>
</evidence>
<reference evidence="4 5" key="1">
    <citation type="submission" date="2021-11" db="EMBL/GenBank/DDBJ databases">
        <authorList>
            <person name="Islam A."/>
            <person name="Islam S."/>
            <person name="Flora M.S."/>
            <person name="Rahman M."/>
            <person name="Ziaur R.M."/>
            <person name="Epstein J.H."/>
            <person name="Hassan M."/>
            <person name="Klassen M."/>
            <person name="Woodard K."/>
            <person name="Webb A."/>
            <person name="Webby R.J."/>
            <person name="El Zowalaty M.E."/>
        </authorList>
    </citation>
    <scope>NUCLEOTIDE SEQUENCE [LARGE SCALE GENOMIC DNA]</scope>
    <source>
        <strain evidence="4">Pbs1</strain>
    </source>
</reference>
<keyword evidence="5" id="KW-1185">Reference proteome</keyword>
<dbReference type="PANTHER" id="PTHR12029">
    <property type="entry name" value="RNA METHYLTRANSFERASE"/>
    <property type="match status" value="1"/>
</dbReference>
<accession>A0ABN8CQW9</accession>
<comment type="caution">
    <text evidence="4">The sequence shown here is derived from an EMBL/GenBank/DDBJ whole genome shotgun (WGS) entry which is preliminary data.</text>
</comment>
<name>A0ABN8CQW9_9STRA</name>
<dbReference type="InterPro" id="IPR001537">
    <property type="entry name" value="SpoU_MeTrfase"/>
</dbReference>
<dbReference type="InterPro" id="IPR029026">
    <property type="entry name" value="tRNA_m1G_MTases_N"/>
</dbReference>
<evidence type="ECO:0000313" key="4">
    <source>
        <dbReference type="EMBL" id="CAH0514671.1"/>
    </source>
</evidence>
<dbReference type="Gene3D" id="3.40.1280.10">
    <property type="match status" value="1"/>
</dbReference>
<gene>
    <name evidence="4" type="ORF">PBS001_LOCUS1412</name>
</gene>
<dbReference type="EMBL" id="CAKLCB010000081">
    <property type="protein sequence ID" value="CAH0514671.1"/>
    <property type="molecule type" value="Genomic_DNA"/>
</dbReference>
<dbReference type="Proteomes" id="UP001158986">
    <property type="component" value="Unassembled WGS sequence"/>
</dbReference>
<evidence type="ECO:0000259" key="3">
    <source>
        <dbReference type="Pfam" id="PF00588"/>
    </source>
</evidence>
<evidence type="ECO:0000313" key="5">
    <source>
        <dbReference type="Proteomes" id="UP001158986"/>
    </source>
</evidence>
<dbReference type="SUPFAM" id="SSF75217">
    <property type="entry name" value="alpha/beta knot"/>
    <property type="match status" value="1"/>
</dbReference>
<dbReference type="InterPro" id="IPR044748">
    <property type="entry name" value="Trm3/TARBP1_C"/>
</dbReference>
<protein>
    <recommendedName>
        <fullName evidence="3">tRNA/rRNA methyltransferase SpoU type domain-containing protein</fullName>
    </recommendedName>
</protein>